<evidence type="ECO:0000256" key="7">
    <source>
        <dbReference type="ARBA" id="ARBA00022782"/>
    </source>
</evidence>
<evidence type="ECO:0000256" key="6">
    <source>
        <dbReference type="ARBA" id="ARBA00022737"/>
    </source>
</evidence>
<proteinExistence type="predicted"/>
<keyword evidence="9" id="KW-0914">Notch signaling pathway</keyword>
<comment type="caution">
    <text evidence="16">The sequence shown here is derived from an EMBL/GenBank/DDBJ whole genome shotgun (WGS) entry which is preliminary data.</text>
</comment>
<dbReference type="CDD" id="cd00054">
    <property type="entry name" value="EGF_CA"/>
    <property type="match status" value="2"/>
</dbReference>
<dbReference type="Pfam" id="PF07699">
    <property type="entry name" value="Ephrin_rec_like"/>
    <property type="match status" value="1"/>
</dbReference>
<evidence type="ECO:0000313" key="17">
    <source>
        <dbReference type="Proteomes" id="UP001516400"/>
    </source>
</evidence>
<keyword evidence="8" id="KW-0832">Ubl conjugation</keyword>
<dbReference type="SUPFAM" id="SSF57196">
    <property type="entry name" value="EGF/Laminin"/>
    <property type="match status" value="2"/>
</dbReference>
<dbReference type="GO" id="GO:0007219">
    <property type="term" value="P:Notch signaling pathway"/>
    <property type="evidence" value="ECO:0007669"/>
    <property type="project" value="UniProtKB-KW"/>
</dbReference>
<dbReference type="GO" id="GO:0030154">
    <property type="term" value="P:cell differentiation"/>
    <property type="evidence" value="ECO:0007669"/>
    <property type="project" value="UniProtKB-KW"/>
</dbReference>
<evidence type="ECO:0000256" key="8">
    <source>
        <dbReference type="ARBA" id="ARBA00022843"/>
    </source>
</evidence>
<dbReference type="SMART" id="SM00181">
    <property type="entry name" value="EGF"/>
    <property type="match status" value="2"/>
</dbReference>
<evidence type="ECO:0000256" key="2">
    <source>
        <dbReference type="ARBA" id="ARBA00022473"/>
    </source>
</evidence>
<keyword evidence="7" id="KW-0221">Differentiation</keyword>
<feature type="domain" description="EGF-like" evidence="15">
    <location>
        <begin position="86"/>
        <end position="120"/>
    </location>
</feature>
<keyword evidence="17" id="KW-1185">Reference proteome</keyword>
<evidence type="ECO:0000256" key="4">
    <source>
        <dbReference type="ARBA" id="ARBA00022692"/>
    </source>
</evidence>
<accession>A0ABD2NCN2</accession>
<reference evidence="16 17" key="1">
    <citation type="journal article" date="2021" name="BMC Biol.">
        <title>Horizontally acquired antibacterial genes associated with adaptive radiation of ladybird beetles.</title>
        <authorList>
            <person name="Li H.S."/>
            <person name="Tang X.F."/>
            <person name="Huang Y.H."/>
            <person name="Xu Z.Y."/>
            <person name="Chen M.L."/>
            <person name="Du X.Y."/>
            <person name="Qiu B.Y."/>
            <person name="Chen P.T."/>
            <person name="Zhang W."/>
            <person name="Slipinski A."/>
            <person name="Escalona H.E."/>
            <person name="Waterhouse R.M."/>
            <person name="Zwick A."/>
            <person name="Pang H."/>
        </authorList>
    </citation>
    <scope>NUCLEOTIDE SEQUENCE [LARGE SCALE GENOMIC DNA]</scope>
    <source>
        <strain evidence="16">SYSU2018</strain>
    </source>
</reference>
<dbReference type="PANTHER" id="PTHR12916">
    <property type="entry name" value="CYTOCHROME C OXIDASE POLYPEPTIDE VIC-2"/>
    <property type="match status" value="1"/>
</dbReference>
<keyword evidence="10" id="KW-1133">Transmembrane helix</keyword>
<feature type="domain" description="EGF-like" evidence="15">
    <location>
        <begin position="48"/>
        <end position="84"/>
    </location>
</feature>
<dbReference type="FunFam" id="2.10.25.10:FF:000004">
    <property type="entry name" value="Neurogenic locus notch 1"/>
    <property type="match status" value="1"/>
</dbReference>
<dbReference type="PRINTS" id="PR00010">
    <property type="entry name" value="EGFBLOOD"/>
</dbReference>
<evidence type="ECO:0000256" key="9">
    <source>
        <dbReference type="ARBA" id="ARBA00022976"/>
    </source>
</evidence>
<feature type="disulfide bond" evidence="14">
    <location>
        <begin position="110"/>
        <end position="119"/>
    </location>
</feature>
<evidence type="ECO:0000313" key="16">
    <source>
        <dbReference type="EMBL" id="KAL3276421.1"/>
    </source>
</evidence>
<keyword evidence="2" id="KW-0217">Developmental protein</keyword>
<keyword evidence="12 14" id="KW-1015">Disulfide bond</keyword>
<keyword evidence="6" id="KW-0677">Repeat</keyword>
<dbReference type="GO" id="GO:0016020">
    <property type="term" value="C:membrane"/>
    <property type="evidence" value="ECO:0007669"/>
    <property type="project" value="UniProtKB-SubCell"/>
</dbReference>
<evidence type="ECO:0000259" key="15">
    <source>
        <dbReference type="PROSITE" id="PS50026"/>
    </source>
</evidence>
<dbReference type="SMART" id="SM00179">
    <property type="entry name" value="EGF_CA"/>
    <property type="match status" value="2"/>
</dbReference>
<dbReference type="Gene3D" id="2.10.25.10">
    <property type="entry name" value="Laminin"/>
    <property type="match status" value="2"/>
</dbReference>
<keyword evidence="5" id="KW-0732">Signal</keyword>
<evidence type="ECO:0000256" key="12">
    <source>
        <dbReference type="ARBA" id="ARBA00023157"/>
    </source>
</evidence>
<dbReference type="InterPro" id="IPR001881">
    <property type="entry name" value="EGF-like_Ca-bd_dom"/>
</dbReference>
<comment type="caution">
    <text evidence="14">Lacks conserved residue(s) required for the propagation of feature annotation.</text>
</comment>
<evidence type="ECO:0000256" key="5">
    <source>
        <dbReference type="ARBA" id="ARBA00022729"/>
    </source>
</evidence>
<evidence type="ECO:0000256" key="11">
    <source>
        <dbReference type="ARBA" id="ARBA00023136"/>
    </source>
</evidence>
<dbReference type="PANTHER" id="PTHR12916:SF4">
    <property type="entry name" value="UNINFLATABLE, ISOFORM C"/>
    <property type="match status" value="1"/>
</dbReference>
<gene>
    <name evidence="16" type="ORF">HHI36_011806</name>
</gene>
<dbReference type="FunFam" id="2.10.25.10:FF:000368">
    <property type="entry name" value="Delta-like 3 (Drosophila), isoform CRA_b"/>
    <property type="match status" value="1"/>
</dbReference>
<keyword evidence="4" id="KW-0812">Transmembrane</keyword>
<feature type="disulfide bond" evidence="14">
    <location>
        <begin position="74"/>
        <end position="83"/>
    </location>
</feature>
<dbReference type="EMBL" id="JABFTP020000103">
    <property type="protein sequence ID" value="KAL3276421.1"/>
    <property type="molecule type" value="Genomic_DNA"/>
</dbReference>
<evidence type="ECO:0000256" key="1">
    <source>
        <dbReference type="ARBA" id="ARBA00004479"/>
    </source>
</evidence>
<protein>
    <recommendedName>
        <fullName evidence="15">EGF-like domain-containing protein</fullName>
    </recommendedName>
</protein>
<keyword evidence="3 14" id="KW-0245">EGF-like domain</keyword>
<organism evidence="16 17">
    <name type="scientific">Cryptolaemus montrouzieri</name>
    <dbReference type="NCBI Taxonomy" id="559131"/>
    <lineage>
        <taxon>Eukaryota</taxon>
        <taxon>Metazoa</taxon>
        <taxon>Ecdysozoa</taxon>
        <taxon>Arthropoda</taxon>
        <taxon>Hexapoda</taxon>
        <taxon>Insecta</taxon>
        <taxon>Pterygota</taxon>
        <taxon>Neoptera</taxon>
        <taxon>Endopterygota</taxon>
        <taxon>Coleoptera</taxon>
        <taxon>Polyphaga</taxon>
        <taxon>Cucujiformia</taxon>
        <taxon>Coccinelloidea</taxon>
        <taxon>Coccinellidae</taxon>
        <taxon>Scymninae</taxon>
        <taxon>Scymnini</taxon>
        <taxon>Cryptolaemus</taxon>
    </lineage>
</organism>
<keyword evidence="13" id="KW-0325">Glycoprotein</keyword>
<dbReference type="PROSITE" id="PS00022">
    <property type="entry name" value="EGF_1"/>
    <property type="match status" value="2"/>
</dbReference>
<dbReference type="Proteomes" id="UP001516400">
    <property type="component" value="Unassembled WGS sequence"/>
</dbReference>
<sequence>MYSPTGLAPCSLCPKDFNQALPGQTTCNECPKNMKTKASASTGRDQCHSVQCLENSCQHGGLCVPMEHSVQCYCPAGFSGRRCEIDIDECSSQPCYNGGTFLPQGYRCQCALGYSGINCQEERSNCSNDIFPARAMC</sequence>
<dbReference type="PROSITE" id="PS01186">
    <property type="entry name" value="EGF_2"/>
    <property type="match status" value="2"/>
</dbReference>
<evidence type="ECO:0000256" key="3">
    <source>
        <dbReference type="ARBA" id="ARBA00022536"/>
    </source>
</evidence>
<dbReference type="Pfam" id="PF00008">
    <property type="entry name" value="EGF"/>
    <property type="match status" value="2"/>
</dbReference>
<dbReference type="InterPro" id="IPR000742">
    <property type="entry name" value="EGF"/>
</dbReference>
<evidence type="ECO:0000256" key="13">
    <source>
        <dbReference type="ARBA" id="ARBA00023180"/>
    </source>
</evidence>
<dbReference type="PROSITE" id="PS50026">
    <property type="entry name" value="EGF_3"/>
    <property type="match status" value="2"/>
</dbReference>
<keyword evidence="11" id="KW-0472">Membrane</keyword>
<name>A0ABD2NCN2_9CUCU</name>
<evidence type="ECO:0000256" key="14">
    <source>
        <dbReference type="PROSITE-ProRule" id="PRU00076"/>
    </source>
</evidence>
<comment type="subcellular location">
    <subcellularLocation>
        <location evidence="1">Membrane</location>
        <topology evidence="1">Single-pass type I membrane protein</topology>
    </subcellularLocation>
</comment>
<dbReference type="InterPro" id="IPR011641">
    <property type="entry name" value="Tyr-kin_ephrin_A/B_rcpt-like"/>
</dbReference>
<dbReference type="AlphaFoldDB" id="A0ABD2NCN2"/>
<evidence type="ECO:0000256" key="10">
    <source>
        <dbReference type="ARBA" id="ARBA00022989"/>
    </source>
</evidence>